<evidence type="ECO:0000313" key="1">
    <source>
        <dbReference type="EMBL" id="VDN14131.1"/>
    </source>
</evidence>
<proteinExistence type="predicted"/>
<evidence type="ECO:0000313" key="2">
    <source>
        <dbReference type="Proteomes" id="UP000281553"/>
    </source>
</evidence>
<dbReference type="Gene3D" id="2.60.40.3510">
    <property type="match status" value="1"/>
</dbReference>
<dbReference type="OrthoDB" id="10434375at2759"/>
<reference evidence="1 2" key="1">
    <citation type="submission" date="2018-11" db="EMBL/GenBank/DDBJ databases">
        <authorList>
            <consortium name="Pathogen Informatics"/>
        </authorList>
    </citation>
    <scope>NUCLEOTIDE SEQUENCE [LARGE SCALE GENOMIC DNA]</scope>
</reference>
<sequence length="142" mass="16237">MQTLPGQIYTELFYKNLGHMAKSGRCELSPDEEGCDVFFQICIWKGTAFSSPICDVGRHTTRTFEDAQNVILAEESFIQFPLKNYPPPMIRLRVEAWDKDRNSPHDHIVSFVSEVVELDSRASFKGVKLIKVDETPDNKDVQ</sequence>
<name>A0A3P7M7T4_DIBLA</name>
<dbReference type="Proteomes" id="UP000281553">
    <property type="component" value="Unassembled WGS sequence"/>
</dbReference>
<keyword evidence="2" id="KW-1185">Reference proteome</keyword>
<dbReference type="AlphaFoldDB" id="A0A3P7M7T4"/>
<protein>
    <submittedName>
        <fullName evidence="1">Uncharacterized protein</fullName>
    </submittedName>
</protein>
<gene>
    <name evidence="1" type="ORF">DILT_LOCUS9962</name>
</gene>
<accession>A0A3P7M7T4</accession>
<dbReference type="EMBL" id="UYRU01058350">
    <property type="protein sequence ID" value="VDN14131.1"/>
    <property type="molecule type" value="Genomic_DNA"/>
</dbReference>
<organism evidence="1 2">
    <name type="scientific">Dibothriocephalus latus</name>
    <name type="common">Fish tapeworm</name>
    <name type="synonym">Diphyllobothrium latum</name>
    <dbReference type="NCBI Taxonomy" id="60516"/>
    <lineage>
        <taxon>Eukaryota</taxon>
        <taxon>Metazoa</taxon>
        <taxon>Spiralia</taxon>
        <taxon>Lophotrochozoa</taxon>
        <taxon>Platyhelminthes</taxon>
        <taxon>Cestoda</taxon>
        <taxon>Eucestoda</taxon>
        <taxon>Diphyllobothriidea</taxon>
        <taxon>Diphyllobothriidae</taxon>
        <taxon>Dibothriocephalus</taxon>
    </lineage>
</organism>